<proteinExistence type="predicted"/>
<protein>
    <submittedName>
        <fullName evidence="3">UPF0716 protein FxsA</fullName>
    </submittedName>
</protein>
<dbReference type="InterPro" id="IPR007313">
    <property type="entry name" value="FxsA"/>
</dbReference>
<organism evidence="3 4">
    <name type="scientific">Thiohalophilus thiocyanatoxydans</name>
    <dbReference type="NCBI Taxonomy" id="381308"/>
    <lineage>
        <taxon>Bacteria</taxon>
        <taxon>Pseudomonadati</taxon>
        <taxon>Pseudomonadota</taxon>
        <taxon>Gammaproteobacteria</taxon>
        <taxon>Thiohalomonadales</taxon>
        <taxon>Thiohalophilaceae</taxon>
        <taxon>Thiohalophilus</taxon>
    </lineage>
</organism>
<feature type="compositionally biased region" description="Gly residues" evidence="1">
    <location>
        <begin position="122"/>
        <end position="134"/>
    </location>
</feature>
<evidence type="ECO:0000313" key="3">
    <source>
        <dbReference type="EMBL" id="TDX99584.1"/>
    </source>
</evidence>
<comment type="caution">
    <text evidence="3">The sequence shown here is derived from an EMBL/GenBank/DDBJ whole genome shotgun (WGS) entry which is preliminary data.</text>
</comment>
<dbReference type="NCBIfam" id="NF008528">
    <property type="entry name" value="PRK11463.1-2"/>
    <property type="match status" value="1"/>
</dbReference>
<dbReference type="Pfam" id="PF04186">
    <property type="entry name" value="FxsA"/>
    <property type="match status" value="1"/>
</dbReference>
<evidence type="ECO:0000313" key="4">
    <source>
        <dbReference type="Proteomes" id="UP000294914"/>
    </source>
</evidence>
<feature type="compositionally biased region" description="Basic and acidic residues" evidence="1">
    <location>
        <begin position="137"/>
        <end position="149"/>
    </location>
</feature>
<dbReference type="AlphaFoldDB" id="A0A4V3H3K0"/>
<evidence type="ECO:0000256" key="2">
    <source>
        <dbReference type="SAM" id="Phobius"/>
    </source>
</evidence>
<feature type="transmembrane region" description="Helical" evidence="2">
    <location>
        <begin position="29"/>
        <end position="49"/>
    </location>
</feature>
<feature type="region of interest" description="Disordered" evidence="1">
    <location>
        <begin position="121"/>
        <end position="149"/>
    </location>
</feature>
<dbReference type="Proteomes" id="UP000294914">
    <property type="component" value="Unassembled WGS sequence"/>
</dbReference>
<dbReference type="PANTHER" id="PTHR35335">
    <property type="entry name" value="UPF0716 PROTEIN FXSA"/>
    <property type="match status" value="1"/>
</dbReference>
<keyword evidence="2" id="KW-0472">Membrane</keyword>
<evidence type="ECO:0000256" key="1">
    <source>
        <dbReference type="SAM" id="MobiDB-lite"/>
    </source>
</evidence>
<accession>A0A4V3H3K0</accession>
<name>A0A4V3H3K0_9GAMM</name>
<dbReference type="EMBL" id="SOQX01000007">
    <property type="protein sequence ID" value="TDX99584.1"/>
    <property type="molecule type" value="Genomic_DNA"/>
</dbReference>
<reference evidence="3 4" key="1">
    <citation type="submission" date="2019-03" db="EMBL/GenBank/DDBJ databases">
        <title>Genomic Encyclopedia of Type Strains, Phase IV (KMG-IV): sequencing the most valuable type-strain genomes for metagenomic binning, comparative biology and taxonomic classification.</title>
        <authorList>
            <person name="Goeker M."/>
        </authorList>
    </citation>
    <scope>NUCLEOTIDE SEQUENCE [LARGE SCALE GENOMIC DNA]</scope>
    <source>
        <strain evidence="3 4">DSM 16326</strain>
    </source>
</reference>
<dbReference type="PANTHER" id="PTHR35335:SF1">
    <property type="entry name" value="UPF0716 PROTEIN FXSA"/>
    <property type="match status" value="1"/>
</dbReference>
<dbReference type="RefSeq" id="WP_317622982.1">
    <property type="nucleotide sequence ID" value="NZ_SOQX01000007.1"/>
</dbReference>
<keyword evidence="4" id="KW-1185">Reference proteome</keyword>
<sequence>MFRLFLLLFIAIPLIEIYFLIQIGEVIGAWPTILLVVLTAVIGVGLLRWQGFSTLMRFQTELARGQVPALPMFEGLLLVVAGALLLTPGFVTDAVGFILLIPPLRQGMIRWAIQRGVIRTGPPGGGPGQSGGGPRTIEGEFQRRDDDRP</sequence>
<keyword evidence="2" id="KW-0812">Transmembrane</keyword>
<gene>
    <name evidence="3" type="ORF">EDC23_2368</name>
</gene>
<dbReference type="GO" id="GO:0016020">
    <property type="term" value="C:membrane"/>
    <property type="evidence" value="ECO:0007669"/>
    <property type="project" value="InterPro"/>
</dbReference>
<keyword evidence="2" id="KW-1133">Transmembrane helix</keyword>
<feature type="transmembrane region" description="Helical" evidence="2">
    <location>
        <begin position="76"/>
        <end position="101"/>
    </location>
</feature>